<proteinExistence type="predicted"/>
<evidence type="ECO:0000313" key="2">
    <source>
        <dbReference type="Proteomes" id="UP001066276"/>
    </source>
</evidence>
<dbReference type="Proteomes" id="UP001066276">
    <property type="component" value="Chromosome 5"/>
</dbReference>
<dbReference type="AlphaFoldDB" id="A0AAV7RF88"/>
<sequence length="182" mass="19446">MKKKSIIAPKKNTPKWKCGALVCTTGAQAPVPLPTAAAAHPPPIQQGQCGAHPRPHQPTRVRGNQRLLTVCLRRPDNTSRLLATSGEGQGADCSAPPTSTCLTGESAAAKDAREAEAQNSLLPRPLPGDCGVRQDRISPSRERAQPFRNACGIIAVCMLLGASLLKERKLLMHHWAGFRVVL</sequence>
<evidence type="ECO:0000313" key="1">
    <source>
        <dbReference type="EMBL" id="KAJ1149508.1"/>
    </source>
</evidence>
<protein>
    <submittedName>
        <fullName evidence="1">Uncharacterized protein</fullName>
    </submittedName>
</protein>
<reference evidence="1" key="1">
    <citation type="journal article" date="2022" name="bioRxiv">
        <title>Sequencing and chromosome-scale assembly of the giantPleurodeles waltlgenome.</title>
        <authorList>
            <person name="Brown T."/>
            <person name="Elewa A."/>
            <person name="Iarovenko S."/>
            <person name="Subramanian E."/>
            <person name="Araus A.J."/>
            <person name="Petzold A."/>
            <person name="Susuki M."/>
            <person name="Suzuki K.-i.T."/>
            <person name="Hayashi T."/>
            <person name="Toyoda A."/>
            <person name="Oliveira C."/>
            <person name="Osipova E."/>
            <person name="Leigh N.D."/>
            <person name="Simon A."/>
            <person name="Yun M.H."/>
        </authorList>
    </citation>
    <scope>NUCLEOTIDE SEQUENCE</scope>
    <source>
        <strain evidence="1">20211129_DDA</strain>
        <tissue evidence="1">Liver</tissue>
    </source>
</reference>
<gene>
    <name evidence="1" type="ORF">NDU88_002315</name>
</gene>
<name>A0AAV7RF88_PLEWA</name>
<dbReference type="EMBL" id="JANPWB010000009">
    <property type="protein sequence ID" value="KAJ1149508.1"/>
    <property type="molecule type" value="Genomic_DNA"/>
</dbReference>
<accession>A0AAV7RF88</accession>
<comment type="caution">
    <text evidence="1">The sequence shown here is derived from an EMBL/GenBank/DDBJ whole genome shotgun (WGS) entry which is preliminary data.</text>
</comment>
<organism evidence="1 2">
    <name type="scientific">Pleurodeles waltl</name>
    <name type="common">Iberian ribbed newt</name>
    <dbReference type="NCBI Taxonomy" id="8319"/>
    <lineage>
        <taxon>Eukaryota</taxon>
        <taxon>Metazoa</taxon>
        <taxon>Chordata</taxon>
        <taxon>Craniata</taxon>
        <taxon>Vertebrata</taxon>
        <taxon>Euteleostomi</taxon>
        <taxon>Amphibia</taxon>
        <taxon>Batrachia</taxon>
        <taxon>Caudata</taxon>
        <taxon>Salamandroidea</taxon>
        <taxon>Salamandridae</taxon>
        <taxon>Pleurodelinae</taxon>
        <taxon>Pleurodeles</taxon>
    </lineage>
</organism>
<keyword evidence="2" id="KW-1185">Reference proteome</keyword>